<evidence type="ECO:0000256" key="5">
    <source>
        <dbReference type="ARBA" id="ARBA00023136"/>
    </source>
</evidence>
<comment type="subcellular location">
    <subcellularLocation>
        <location evidence="1">Cell membrane</location>
    </subcellularLocation>
</comment>
<dbReference type="InterPro" id="IPR022781">
    <property type="entry name" value="Flagellar_biosynth_FliO"/>
</dbReference>
<sequence length="151" mass="15370">MGFGQILQVVLSLGIVALALYLSTRLARRRFGAGSESALRVVSRQAVSRTQNLVVVEANGQRHLVAFTEGGAHTVDTWEAPEPVPATVPAATDRATTSLTGQAAHRAEGTGPAAAGGFAAKLAALTAGTQWSGLGGNTGPATGRRAEGTRP</sequence>
<protein>
    <submittedName>
        <fullName evidence="8">FliO/MopB family protein</fullName>
    </submittedName>
</protein>
<dbReference type="Pfam" id="PF04347">
    <property type="entry name" value="FliO"/>
    <property type="match status" value="1"/>
</dbReference>
<accession>A0ABV6F8S0</accession>
<keyword evidence="9" id="KW-1185">Reference proteome</keyword>
<comment type="caution">
    <text evidence="8">The sequence shown here is derived from an EMBL/GenBank/DDBJ whole genome shotgun (WGS) entry which is preliminary data.</text>
</comment>
<evidence type="ECO:0000256" key="1">
    <source>
        <dbReference type="ARBA" id="ARBA00004236"/>
    </source>
</evidence>
<evidence type="ECO:0000313" key="8">
    <source>
        <dbReference type="EMBL" id="MFC0249931.1"/>
    </source>
</evidence>
<keyword evidence="2" id="KW-1003">Cell membrane</keyword>
<dbReference type="RefSeq" id="WP_378043236.1">
    <property type="nucleotide sequence ID" value="NZ_JBHLWH010000045.1"/>
</dbReference>
<keyword evidence="4 7" id="KW-1133">Transmembrane helix</keyword>
<evidence type="ECO:0000256" key="7">
    <source>
        <dbReference type="SAM" id="Phobius"/>
    </source>
</evidence>
<evidence type="ECO:0000256" key="2">
    <source>
        <dbReference type="ARBA" id="ARBA00022475"/>
    </source>
</evidence>
<evidence type="ECO:0000256" key="4">
    <source>
        <dbReference type="ARBA" id="ARBA00022989"/>
    </source>
</evidence>
<dbReference type="Proteomes" id="UP001589766">
    <property type="component" value="Unassembled WGS sequence"/>
</dbReference>
<name>A0ABV6F8S0_9MICC</name>
<dbReference type="EMBL" id="JBHLWH010000045">
    <property type="protein sequence ID" value="MFC0249931.1"/>
    <property type="molecule type" value="Genomic_DNA"/>
</dbReference>
<feature type="transmembrane region" description="Helical" evidence="7">
    <location>
        <begin position="6"/>
        <end position="23"/>
    </location>
</feature>
<gene>
    <name evidence="8" type="ORF">ACFFIO_15595</name>
</gene>
<evidence type="ECO:0000313" key="9">
    <source>
        <dbReference type="Proteomes" id="UP001589766"/>
    </source>
</evidence>
<evidence type="ECO:0000256" key="6">
    <source>
        <dbReference type="SAM" id="MobiDB-lite"/>
    </source>
</evidence>
<proteinExistence type="predicted"/>
<feature type="region of interest" description="Disordered" evidence="6">
    <location>
        <begin position="129"/>
        <end position="151"/>
    </location>
</feature>
<evidence type="ECO:0000256" key="3">
    <source>
        <dbReference type="ARBA" id="ARBA00022692"/>
    </source>
</evidence>
<keyword evidence="5 7" id="KW-0472">Membrane</keyword>
<reference evidence="8 9" key="1">
    <citation type="submission" date="2024-09" db="EMBL/GenBank/DDBJ databases">
        <authorList>
            <person name="Sun Q."/>
            <person name="Mori K."/>
        </authorList>
    </citation>
    <scope>NUCLEOTIDE SEQUENCE [LARGE SCALE GENOMIC DNA]</scope>
    <source>
        <strain evidence="8 9">CCM 7609</strain>
    </source>
</reference>
<keyword evidence="3 7" id="KW-0812">Transmembrane</keyword>
<organism evidence="8 9">
    <name type="scientific">Citricoccus parietis</name>
    <dbReference type="NCBI Taxonomy" id="592307"/>
    <lineage>
        <taxon>Bacteria</taxon>
        <taxon>Bacillati</taxon>
        <taxon>Actinomycetota</taxon>
        <taxon>Actinomycetes</taxon>
        <taxon>Micrococcales</taxon>
        <taxon>Micrococcaceae</taxon>
        <taxon>Citricoccus</taxon>
    </lineage>
</organism>